<sequence length="431" mass="47907">MATVFGAPLLVLCIALPGFGLPTCPTPCSCTVSRVNCSSAGLMAVPDMLEERCGPYTHVDLSGNNISILGNNTFQKCTNLQELYLNASRISTIGKHAFDGCVRLNLLNMDDNLLRSFPLELGSLVSLRELSTRRNQFDNIKDTTGLRGLGNLTRLYIGPQSRCRDLTNFYKTAALLTLQELDLRDMQLYNMPFLLAGELRVLDVSGNQINLPNNVFDKSPHLRILRLRGCHLKVLTALNKLRQLQELDIRDNPIHPLTVLQQITCIDLSWRLVLLAGERLGPSQCRCWNDSLANAPQQLKQHLLLICDNTCEDMSGTRCFMTKQSWSYDLSRCRDTGISRRVMQPDLPPRRIIHPPAITRISDQPTTSIICALTSLVALLITAGVLFTLARCHCQIMQASSKNPSMTFLQENSNSSGRAVSTCQVPPSILI</sequence>
<dbReference type="Pfam" id="PF13855">
    <property type="entry name" value="LRR_8"/>
    <property type="match status" value="1"/>
</dbReference>
<dbReference type="GeneTree" id="ENSGT00940000161095"/>
<evidence type="ECO:0000256" key="2">
    <source>
        <dbReference type="ARBA" id="ARBA00022737"/>
    </source>
</evidence>
<dbReference type="AlphaFoldDB" id="A0A8C4QB18"/>
<protein>
    <submittedName>
        <fullName evidence="5">Uncharacterized protein</fullName>
    </submittedName>
</protein>
<evidence type="ECO:0000313" key="6">
    <source>
        <dbReference type="Proteomes" id="UP000694388"/>
    </source>
</evidence>
<accession>A0A8C4QB18</accession>
<evidence type="ECO:0000313" key="5">
    <source>
        <dbReference type="Ensembl" id="ENSEBUP00000012667.1"/>
    </source>
</evidence>
<proteinExistence type="predicted"/>
<evidence type="ECO:0000256" key="4">
    <source>
        <dbReference type="SAM" id="SignalP"/>
    </source>
</evidence>
<keyword evidence="3" id="KW-0472">Membrane</keyword>
<dbReference type="Ensembl" id="ENSEBUT00000013242.1">
    <property type="protein sequence ID" value="ENSEBUP00000012667.1"/>
    <property type="gene ID" value="ENSEBUG00000008053.1"/>
</dbReference>
<name>A0A8C4QB18_EPTBU</name>
<dbReference type="PANTHER" id="PTHR45712:SF22">
    <property type="entry name" value="INSULIN-LIKE GROWTH FACTOR-BINDING PROTEIN COMPLEX ACID LABILE SUBUNIT"/>
    <property type="match status" value="1"/>
</dbReference>
<evidence type="ECO:0000256" key="3">
    <source>
        <dbReference type="SAM" id="Phobius"/>
    </source>
</evidence>
<keyword evidence="3" id="KW-0812">Transmembrane</keyword>
<keyword evidence="2" id="KW-0677">Repeat</keyword>
<dbReference type="InterPro" id="IPR032675">
    <property type="entry name" value="LRR_dom_sf"/>
</dbReference>
<keyword evidence="4" id="KW-0732">Signal</keyword>
<dbReference type="PANTHER" id="PTHR45712">
    <property type="entry name" value="AGAP008170-PA"/>
    <property type="match status" value="1"/>
</dbReference>
<dbReference type="SMART" id="SM00369">
    <property type="entry name" value="LRR_TYP"/>
    <property type="match status" value="5"/>
</dbReference>
<dbReference type="InterPro" id="IPR003591">
    <property type="entry name" value="Leu-rich_rpt_typical-subtyp"/>
</dbReference>
<dbReference type="InterPro" id="IPR050333">
    <property type="entry name" value="SLRP"/>
</dbReference>
<reference evidence="5" key="1">
    <citation type="submission" date="2025-08" db="UniProtKB">
        <authorList>
            <consortium name="Ensembl"/>
        </authorList>
    </citation>
    <scope>IDENTIFICATION</scope>
</reference>
<organism evidence="5 6">
    <name type="scientific">Eptatretus burgeri</name>
    <name type="common">Inshore hagfish</name>
    <dbReference type="NCBI Taxonomy" id="7764"/>
    <lineage>
        <taxon>Eukaryota</taxon>
        <taxon>Metazoa</taxon>
        <taxon>Chordata</taxon>
        <taxon>Craniata</taxon>
        <taxon>Vertebrata</taxon>
        <taxon>Cyclostomata</taxon>
        <taxon>Myxini</taxon>
        <taxon>Myxiniformes</taxon>
        <taxon>Myxinidae</taxon>
        <taxon>Eptatretinae</taxon>
        <taxon>Eptatretus</taxon>
    </lineage>
</organism>
<evidence type="ECO:0000256" key="1">
    <source>
        <dbReference type="ARBA" id="ARBA00022614"/>
    </source>
</evidence>
<feature type="signal peptide" evidence="4">
    <location>
        <begin position="1"/>
        <end position="20"/>
    </location>
</feature>
<keyword evidence="6" id="KW-1185">Reference proteome</keyword>
<dbReference type="SUPFAM" id="SSF52058">
    <property type="entry name" value="L domain-like"/>
    <property type="match status" value="1"/>
</dbReference>
<reference evidence="5" key="2">
    <citation type="submission" date="2025-09" db="UniProtKB">
        <authorList>
            <consortium name="Ensembl"/>
        </authorList>
    </citation>
    <scope>IDENTIFICATION</scope>
</reference>
<dbReference type="Gene3D" id="3.80.10.10">
    <property type="entry name" value="Ribonuclease Inhibitor"/>
    <property type="match status" value="2"/>
</dbReference>
<keyword evidence="3" id="KW-1133">Transmembrane helix</keyword>
<keyword evidence="1" id="KW-0433">Leucine-rich repeat</keyword>
<dbReference type="GO" id="GO:0005615">
    <property type="term" value="C:extracellular space"/>
    <property type="evidence" value="ECO:0007669"/>
    <property type="project" value="TreeGrafter"/>
</dbReference>
<dbReference type="Proteomes" id="UP000694388">
    <property type="component" value="Unplaced"/>
</dbReference>
<feature type="chain" id="PRO_5034006120" evidence="4">
    <location>
        <begin position="21"/>
        <end position="431"/>
    </location>
</feature>
<feature type="transmembrane region" description="Helical" evidence="3">
    <location>
        <begin position="367"/>
        <end position="390"/>
    </location>
</feature>
<dbReference type="InterPro" id="IPR001611">
    <property type="entry name" value="Leu-rich_rpt"/>
</dbReference>